<proteinExistence type="predicted"/>
<dbReference type="OrthoDB" id="10696at10239"/>
<evidence type="ECO:0000256" key="1">
    <source>
        <dbReference type="SAM" id="MobiDB-lite"/>
    </source>
</evidence>
<feature type="region of interest" description="Disordered" evidence="1">
    <location>
        <begin position="201"/>
        <end position="238"/>
    </location>
</feature>
<sequence>MPTVPTGKMERELRKLYLTWVMGLSFESDDMEAELLEFRLKSEALIKSLGGRAAALGALGDFPAPKLLELSPYAGKVYEQMQLAAIQAGIMTGLNSRAVAQAMFRAGMDKSYRRLERLARTETTNAYWKNTWNSVANLPDIVLVWGAEESKRTCAFCLDRDGLVVEDPTIRDHPNGRCTLVPTHRSLVEYKGTLRADGSVYDDPRWGGHGKVTAPAKGAPKPTTPDTLSEPVPQGRGG</sequence>
<dbReference type="RefSeq" id="YP_009623042.1">
    <property type="nucleotide sequence ID" value="NC_042109.1"/>
</dbReference>
<evidence type="ECO:0000313" key="2">
    <source>
        <dbReference type="EMBL" id="AUX83342.1"/>
    </source>
</evidence>
<organism evidence="2 3">
    <name type="scientific">Microbacterium phage Eleri</name>
    <dbReference type="NCBI Taxonomy" id="2079581"/>
    <lineage>
        <taxon>Viruses</taxon>
        <taxon>Duplodnaviria</taxon>
        <taxon>Heunggongvirae</taxon>
        <taxon>Uroviricota</taxon>
        <taxon>Caudoviricetes</taxon>
        <taxon>Elerivirus</taxon>
        <taxon>Elerivirus eleri</taxon>
    </lineage>
</organism>
<dbReference type="KEGG" id="vg:40099823"/>
<gene>
    <name evidence="2" type="primary">4</name>
    <name evidence="2" type="ORF">SEA_ELERI_4</name>
</gene>
<name>A0A2L0HNT0_9CAUD</name>
<feature type="compositionally biased region" description="Low complexity" evidence="1">
    <location>
        <begin position="211"/>
        <end position="225"/>
    </location>
</feature>
<accession>A0A2L0HNT0</accession>
<reference evidence="2 3" key="1">
    <citation type="submission" date="2018-01" db="EMBL/GenBank/DDBJ databases">
        <authorList>
            <person name="Jones A.E."/>
            <person name="Sivanathan V."/>
            <person name="Betsko A.J."/>
            <person name="Aull H.G."/>
            <person name="Zack K.M."/>
            <person name="Kukan E.N."/>
            <person name="Garlena R.A."/>
            <person name="Russell D.A."/>
            <person name="Pope W.H."/>
            <person name="Jacobs-Sera D."/>
            <person name="Hatfull G.F."/>
        </authorList>
    </citation>
    <scope>NUCLEOTIDE SEQUENCE [LARGE SCALE GENOMIC DNA]</scope>
</reference>
<evidence type="ECO:0000313" key="3">
    <source>
        <dbReference type="Proteomes" id="UP000241926"/>
    </source>
</evidence>
<dbReference type="GeneID" id="40099823"/>
<protein>
    <submittedName>
        <fullName evidence="2">MuF-like minor capsid protein</fullName>
    </submittedName>
</protein>
<keyword evidence="3" id="KW-1185">Reference proteome</keyword>
<dbReference type="Proteomes" id="UP000241926">
    <property type="component" value="Segment"/>
</dbReference>
<dbReference type="EMBL" id="MG839027">
    <property type="protein sequence ID" value="AUX83342.1"/>
    <property type="molecule type" value="Genomic_DNA"/>
</dbReference>